<dbReference type="Pfam" id="PF00512">
    <property type="entry name" value="HisKA"/>
    <property type="match status" value="1"/>
</dbReference>
<dbReference type="EC" id="2.7.13.3" evidence="2"/>
<keyword evidence="3" id="KW-0597">Phosphoprotein</keyword>
<evidence type="ECO:0000256" key="2">
    <source>
        <dbReference type="ARBA" id="ARBA00012438"/>
    </source>
</evidence>
<dbReference type="PROSITE" id="PS50109">
    <property type="entry name" value="HIS_KIN"/>
    <property type="match status" value="1"/>
</dbReference>
<dbReference type="Pfam" id="PF02518">
    <property type="entry name" value="HATPase_c"/>
    <property type="match status" value="1"/>
</dbReference>
<dbReference type="SUPFAM" id="SSF47384">
    <property type="entry name" value="Homodimeric domain of signal transducing histidine kinase"/>
    <property type="match status" value="1"/>
</dbReference>
<name>A0A0S2K3K4_9GAMM</name>
<keyword evidence="8" id="KW-0472">Membrane</keyword>
<protein>
    <recommendedName>
        <fullName evidence="2">histidine kinase</fullName>
        <ecNumber evidence="2">2.7.13.3</ecNumber>
    </recommendedName>
</protein>
<dbReference type="PANTHER" id="PTHR45436">
    <property type="entry name" value="SENSOR HISTIDINE KINASE YKOH"/>
    <property type="match status" value="1"/>
</dbReference>
<dbReference type="InterPro" id="IPR003594">
    <property type="entry name" value="HATPase_dom"/>
</dbReference>
<reference evidence="11" key="1">
    <citation type="submission" date="2015-11" db="EMBL/GenBank/DDBJ databases">
        <authorList>
            <person name="Kim K.M."/>
        </authorList>
    </citation>
    <scope>NUCLEOTIDE SEQUENCE [LARGE SCALE GENOMIC DNA]</scope>
    <source>
        <strain evidence="11">KCTC 12086</strain>
    </source>
</reference>
<dbReference type="SMART" id="SM00387">
    <property type="entry name" value="HATPase_c"/>
    <property type="match status" value="1"/>
</dbReference>
<dbReference type="InterPro" id="IPR050428">
    <property type="entry name" value="TCS_sensor_his_kinase"/>
</dbReference>
<dbReference type="Gene3D" id="1.10.287.130">
    <property type="match status" value="1"/>
</dbReference>
<evidence type="ECO:0000256" key="8">
    <source>
        <dbReference type="SAM" id="Phobius"/>
    </source>
</evidence>
<dbReference type="KEGG" id="pphe:PP2015_2590"/>
<comment type="catalytic activity">
    <reaction evidence="1">
        <text>ATP + protein L-histidine = ADP + protein N-phospho-L-histidine.</text>
        <dbReference type="EC" id="2.7.13.3"/>
    </reaction>
</comment>
<dbReference type="PATRIC" id="fig|161398.10.peg.2646"/>
<dbReference type="STRING" id="161398.PP2015_2590"/>
<feature type="domain" description="Histidine kinase" evidence="9">
    <location>
        <begin position="221"/>
        <end position="406"/>
    </location>
</feature>
<feature type="transmembrane region" description="Helical" evidence="8">
    <location>
        <begin position="12"/>
        <end position="33"/>
    </location>
</feature>
<dbReference type="GO" id="GO:0000155">
    <property type="term" value="F:phosphorelay sensor kinase activity"/>
    <property type="evidence" value="ECO:0007669"/>
    <property type="project" value="InterPro"/>
</dbReference>
<dbReference type="PANTHER" id="PTHR45436:SF5">
    <property type="entry name" value="SENSOR HISTIDINE KINASE TRCS"/>
    <property type="match status" value="1"/>
</dbReference>
<organism evidence="10 11">
    <name type="scientific">Pseudoalteromonas phenolica</name>
    <dbReference type="NCBI Taxonomy" id="161398"/>
    <lineage>
        <taxon>Bacteria</taxon>
        <taxon>Pseudomonadati</taxon>
        <taxon>Pseudomonadota</taxon>
        <taxon>Gammaproteobacteria</taxon>
        <taxon>Alteromonadales</taxon>
        <taxon>Pseudoalteromonadaceae</taxon>
        <taxon>Pseudoalteromonas</taxon>
    </lineage>
</organism>
<evidence type="ECO:0000313" key="10">
    <source>
        <dbReference type="EMBL" id="ALO43079.1"/>
    </source>
</evidence>
<keyword evidence="5 8" id="KW-0812">Transmembrane</keyword>
<accession>A0A0S2K3K4</accession>
<dbReference type="Proteomes" id="UP000061457">
    <property type="component" value="Chromosome I"/>
</dbReference>
<dbReference type="InterPro" id="IPR036097">
    <property type="entry name" value="HisK_dim/P_sf"/>
</dbReference>
<gene>
    <name evidence="10" type="ORF">PP2015_2590</name>
</gene>
<keyword evidence="7 8" id="KW-1133">Transmembrane helix</keyword>
<dbReference type="EMBL" id="CP013187">
    <property type="protein sequence ID" value="ALO43079.1"/>
    <property type="molecule type" value="Genomic_DNA"/>
</dbReference>
<evidence type="ECO:0000313" key="11">
    <source>
        <dbReference type="Proteomes" id="UP000061457"/>
    </source>
</evidence>
<feature type="transmembrane region" description="Helical" evidence="8">
    <location>
        <begin position="138"/>
        <end position="155"/>
    </location>
</feature>
<proteinExistence type="predicted"/>
<sequence>MKTLKQQLFRATWLGAIMLISIYTLVLSSAIMYTENRSSEQRLSIIAPHHFKQFATTETPEIEINPLLTLYKDYSSLPQKIQAAISEGWTGVQTFQFDDDSEFSVYAAALDGQTHTYYAVEDVNPIEWSDADLLKVEVIFAGAGGLLFLLATYLIRVQAGRLAKPLQDLVHHISDKNKDDLDTDIVNEKSCAEIYHIETAVNHYRQRMKQMLHREQTFTRYVSHELRTPMMAIKGNVSVLQKRHGDNKQLKGINKALDNVNELIHTFLCLARESELAPTPITLDNRWVEMLIAPLQSKCQANQVTLNWQLQEPFEINCEAILLQTLVYNLLDNAINCTFDGEVDLFVSQSGVVVIDSGIGLDEKPRGYEGFGVGLQIVEDICAKYHWQFSLQSNPEQGCRAEVTFV</sequence>
<dbReference type="InterPro" id="IPR036890">
    <property type="entry name" value="HATPase_C_sf"/>
</dbReference>
<evidence type="ECO:0000256" key="1">
    <source>
        <dbReference type="ARBA" id="ARBA00000085"/>
    </source>
</evidence>
<keyword evidence="11" id="KW-1185">Reference proteome</keyword>
<dbReference type="GO" id="GO:0005886">
    <property type="term" value="C:plasma membrane"/>
    <property type="evidence" value="ECO:0007669"/>
    <property type="project" value="TreeGrafter"/>
</dbReference>
<dbReference type="InterPro" id="IPR005467">
    <property type="entry name" value="His_kinase_dom"/>
</dbReference>
<dbReference type="CDD" id="cd00082">
    <property type="entry name" value="HisKA"/>
    <property type="match status" value="1"/>
</dbReference>
<evidence type="ECO:0000259" key="9">
    <source>
        <dbReference type="PROSITE" id="PS50109"/>
    </source>
</evidence>
<dbReference type="Gene3D" id="3.30.565.10">
    <property type="entry name" value="Histidine kinase-like ATPase, C-terminal domain"/>
    <property type="match status" value="1"/>
</dbReference>
<dbReference type="SUPFAM" id="SSF55874">
    <property type="entry name" value="ATPase domain of HSP90 chaperone/DNA topoisomerase II/histidine kinase"/>
    <property type="match status" value="1"/>
</dbReference>
<evidence type="ECO:0000256" key="7">
    <source>
        <dbReference type="ARBA" id="ARBA00022989"/>
    </source>
</evidence>
<evidence type="ECO:0000256" key="6">
    <source>
        <dbReference type="ARBA" id="ARBA00022777"/>
    </source>
</evidence>
<dbReference type="InterPro" id="IPR003661">
    <property type="entry name" value="HisK_dim/P_dom"/>
</dbReference>
<dbReference type="SMART" id="SM00388">
    <property type="entry name" value="HisKA"/>
    <property type="match status" value="1"/>
</dbReference>
<evidence type="ECO:0000256" key="4">
    <source>
        <dbReference type="ARBA" id="ARBA00022679"/>
    </source>
</evidence>
<dbReference type="RefSeq" id="WP_058030762.1">
    <property type="nucleotide sequence ID" value="NZ_CP013187.1"/>
</dbReference>
<keyword evidence="6" id="KW-0418">Kinase</keyword>
<keyword evidence="4" id="KW-0808">Transferase</keyword>
<dbReference type="OrthoDB" id="9121563at2"/>
<evidence type="ECO:0000256" key="3">
    <source>
        <dbReference type="ARBA" id="ARBA00022553"/>
    </source>
</evidence>
<dbReference type="AlphaFoldDB" id="A0A0S2K3K4"/>
<evidence type="ECO:0000256" key="5">
    <source>
        <dbReference type="ARBA" id="ARBA00022692"/>
    </source>
</evidence>